<proteinExistence type="predicted"/>
<keyword evidence="18" id="KW-1185">Reference proteome</keyword>
<dbReference type="InterPro" id="IPR013767">
    <property type="entry name" value="PAS_fold"/>
</dbReference>
<evidence type="ECO:0000256" key="4">
    <source>
        <dbReference type="ARBA" id="ARBA00022475"/>
    </source>
</evidence>
<feature type="chain" id="PRO_5046084012" description="histidine kinase" evidence="15">
    <location>
        <begin position="28"/>
        <end position="530"/>
    </location>
</feature>
<evidence type="ECO:0000256" key="8">
    <source>
        <dbReference type="ARBA" id="ARBA00022741"/>
    </source>
</evidence>
<keyword evidence="4" id="KW-1003">Cell membrane</keyword>
<evidence type="ECO:0000256" key="14">
    <source>
        <dbReference type="SAM" id="Phobius"/>
    </source>
</evidence>
<comment type="caution">
    <text evidence="17">The sequence shown here is derived from an EMBL/GenBank/DDBJ whole genome shotgun (WGS) entry which is preliminary data.</text>
</comment>
<evidence type="ECO:0000256" key="13">
    <source>
        <dbReference type="ARBA" id="ARBA00023136"/>
    </source>
</evidence>
<dbReference type="Pfam" id="PF17203">
    <property type="entry name" value="sCache_3_2"/>
    <property type="match status" value="1"/>
</dbReference>
<dbReference type="Gene3D" id="1.10.287.130">
    <property type="match status" value="1"/>
</dbReference>
<keyword evidence="15" id="KW-0732">Signal</keyword>
<dbReference type="SMART" id="SM00387">
    <property type="entry name" value="HATPase_c"/>
    <property type="match status" value="1"/>
</dbReference>
<dbReference type="InterPro" id="IPR005467">
    <property type="entry name" value="His_kinase_dom"/>
</dbReference>
<accession>A0ABV6N0U4</accession>
<evidence type="ECO:0000259" key="16">
    <source>
        <dbReference type="PROSITE" id="PS50109"/>
    </source>
</evidence>
<dbReference type="EMBL" id="JBHLUD010000011">
    <property type="protein sequence ID" value="MFC0546190.1"/>
    <property type="molecule type" value="Genomic_DNA"/>
</dbReference>
<dbReference type="InterPro" id="IPR036890">
    <property type="entry name" value="HATPase_C_sf"/>
</dbReference>
<evidence type="ECO:0000256" key="12">
    <source>
        <dbReference type="ARBA" id="ARBA00023012"/>
    </source>
</evidence>
<reference evidence="17 18" key="1">
    <citation type="submission" date="2024-09" db="EMBL/GenBank/DDBJ databases">
        <authorList>
            <person name="Sun Q."/>
            <person name="Mori K."/>
        </authorList>
    </citation>
    <scope>NUCLEOTIDE SEQUENCE [LARGE SCALE GENOMIC DNA]</scope>
    <source>
        <strain evidence="17 18">TBRC 1432</strain>
    </source>
</reference>
<dbReference type="Pfam" id="PF14689">
    <property type="entry name" value="SPOB_a"/>
    <property type="match status" value="1"/>
</dbReference>
<dbReference type="InterPro" id="IPR039506">
    <property type="entry name" value="SPOB_a"/>
</dbReference>
<dbReference type="PANTHER" id="PTHR43711">
    <property type="entry name" value="TWO-COMPONENT HISTIDINE KINASE"/>
    <property type="match status" value="1"/>
</dbReference>
<feature type="domain" description="Histidine kinase" evidence="16">
    <location>
        <begin position="330"/>
        <end position="523"/>
    </location>
</feature>
<keyword evidence="12" id="KW-0902">Two-component regulatory system</keyword>
<dbReference type="EC" id="2.7.13.3" evidence="3"/>
<keyword evidence="10 17" id="KW-0067">ATP-binding</keyword>
<dbReference type="Proteomes" id="UP001589810">
    <property type="component" value="Unassembled WGS sequence"/>
</dbReference>
<dbReference type="InterPro" id="IPR050736">
    <property type="entry name" value="Sensor_HK_Regulatory"/>
</dbReference>
<comment type="subcellular location">
    <subcellularLocation>
        <location evidence="2">Cell membrane</location>
        <topology evidence="2">Multi-pass membrane protein</topology>
    </subcellularLocation>
</comment>
<comment type="catalytic activity">
    <reaction evidence="1">
        <text>ATP + protein L-histidine = ADP + protein N-phospho-L-histidine.</text>
        <dbReference type="EC" id="2.7.13.3"/>
    </reaction>
</comment>
<feature type="signal peptide" evidence="15">
    <location>
        <begin position="1"/>
        <end position="27"/>
    </location>
</feature>
<gene>
    <name evidence="17" type="ORF">ACFFH7_32060</name>
</gene>
<evidence type="ECO:0000256" key="3">
    <source>
        <dbReference type="ARBA" id="ARBA00012438"/>
    </source>
</evidence>
<evidence type="ECO:0000256" key="2">
    <source>
        <dbReference type="ARBA" id="ARBA00004651"/>
    </source>
</evidence>
<feature type="transmembrane region" description="Helical" evidence="14">
    <location>
        <begin position="171"/>
        <end position="190"/>
    </location>
</feature>
<dbReference type="SUPFAM" id="SSF55890">
    <property type="entry name" value="Sporulation response regulatory protein Spo0B"/>
    <property type="match status" value="1"/>
</dbReference>
<evidence type="ECO:0000256" key="7">
    <source>
        <dbReference type="ARBA" id="ARBA00022692"/>
    </source>
</evidence>
<dbReference type="Pfam" id="PF02518">
    <property type="entry name" value="HATPase_c"/>
    <property type="match status" value="1"/>
</dbReference>
<keyword evidence="7 14" id="KW-0812">Transmembrane</keyword>
<evidence type="ECO:0000256" key="10">
    <source>
        <dbReference type="ARBA" id="ARBA00022840"/>
    </source>
</evidence>
<dbReference type="PROSITE" id="PS50109">
    <property type="entry name" value="HIS_KIN"/>
    <property type="match status" value="1"/>
</dbReference>
<dbReference type="Pfam" id="PF00989">
    <property type="entry name" value="PAS"/>
    <property type="match status" value="1"/>
</dbReference>
<keyword evidence="5" id="KW-0597">Phosphoprotein</keyword>
<dbReference type="InterPro" id="IPR033463">
    <property type="entry name" value="sCache_3"/>
</dbReference>
<evidence type="ECO:0000256" key="9">
    <source>
        <dbReference type="ARBA" id="ARBA00022777"/>
    </source>
</evidence>
<dbReference type="PRINTS" id="PR00344">
    <property type="entry name" value="BCTRLSENSOR"/>
</dbReference>
<keyword evidence="13 14" id="KW-0472">Membrane</keyword>
<dbReference type="RefSeq" id="WP_273943256.1">
    <property type="nucleotide sequence ID" value="NZ_CP097263.1"/>
</dbReference>
<keyword evidence="9" id="KW-0418">Kinase</keyword>
<evidence type="ECO:0000313" key="18">
    <source>
        <dbReference type="Proteomes" id="UP001589810"/>
    </source>
</evidence>
<evidence type="ECO:0000256" key="5">
    <source>
        <dbReference type="ARBA" id="ARBA00022553"/>
    </source>
</evidence>
<dbReference type="Gene3D" id="3.30.565.10">
    <property type="entry name" value="Histidine kinase-like ATPase, C-terminal domain"/>
    <property type="match status" value="1"/>
</dbReference>
<dbReference type="InterPro" id="IPR029151">
    <property type="entry name" value="Sensor-like_sf"/>
</dbReference>
<keyword evidence="11 14" id="KW-1133">Transmembrane helix</keyword>
<name>A0ABV6N0U4_9PSEU</name>
<evidence type="ECO:0000256" key="6">
    <source>
        <dbReference type="ARBA" id="ARBA00022679"/>
    </source>
</evidence>
<dbReference type="InterPro" id="IPR003594">
    <property type="entry name" value="HATPase_dom"/>
</dbReference>
<dbReference type="SUPFAM" id="SSF55874">
    <property type="entry name" value="ATPase domain of HSP90 chaperone/DNA topoisomerase II/histidine kinase"/>
    <property type="match status" value="1"/>
</dbReference>
<dbReference type="InterPro" id="IPR016120">
    <property type="entry name" value="Sig_transdc_His_kin_SpoOB"/>
</dbReference>
<evidence type="ECO:0000256" key="1">
    <source>
        <dbReference type="ARBA" id="ARBA00000085"/>
    </source>
</evidence>
<dbReference type="Gene3D" id="3.30.450.20">
    <property type="entry name" value="PAS domain"/>
    <property type="match status" value="2"/>
</dbReference>
<keyword evidence="8" id="KW-0547">Nucleotide-binding</keyword>
<evidence type="ECO:0000256" key="15">
    <source>
        <dbReference type="SAM" id="SignalP"/>
    </source>
</evidence>
<dbReference type="SUPFAM" id="SSF103190">
    <property type="entry name" value="Sensory domain-like"/>
    <property type="match status" value="1"/>
</dbReference>
<dbReference type="GO" id="GO:0005524">
    <property type="term" value="F:ATP binding"/>
    <property type="evidence" value="ECO:0007669"/>
    <property type="project" value="UniProtKB-KW"/>
</dbReference>
<evidence type="ECO:0000256" key="11">
    <source>
        <dbReference type="ARBA" id="ARBA00022989"/>
    </source>
</evidence>
<evidence type="ECO:0000313" key="17">
    <source>
        <dbReference type="EMBL" id="MFC0546190.1"/>
    </source>
</evidence>
<keyword evidence="6" id="KW-0808">Transferase</keyword>
<sequence>MWRTRPLATQILLCVLAILLATSAAGAVLYANLTDQTLDVQYTQRALDIANTVAQLPEVADALAHKDPDHRIQALAEQVRKNTSASYVVVADRNGVRYSHPTLALIGQRLEEPVVALDGNVHTGIDPGSLGNSANAKVPLRASNGAIIGEVSVGIPEERVSSQIFLQLRDIALYSLLALGIGVLASWLLARGLKRVTFGLELSEIAALLQEREAMLHGIREGVVGIDARGRVSVLNDEARRLLGIRRAGTGSPVAELVPAGRLRDLLVDGPLGNDEIVLTDEFLLVVNRMPVLLAGRPAGHVVTLRDRTELEGLMRELHALTGLTNALRAQEHEFTNRLHVLAGLLGLGETDEAARYLAEVAGGGAAQAGDIQVRIAPAELAALLVAKVTTAAESGVRLIIDADSRLDRGYAETGPLLTVLGNLIDNAVDAVAGGPQPREVTVRITDTADVVRVLVSDTGPGIPATEVEKIFLDGYSTKSTRNGMRRGLGLALVRRLVVRAGGSIEVAAGPGARFEITLPLHTTELEVAR</sequence>
<protein>
    <recommendedName>
        <fullName evidence="3">histidine kinase</fullName>
        <ecNumber evidence="3">2.7.13.3</ecNumber>
    </recommendedName>
</protein>
<dbReference type="InterPro" id="IPR004358">
    <property type="entry name" value="Sig_transdc_His_kin-like_C"/>
</dbReference>
<organism evidence="17 18">
    <name type="scientific">Kutzneria chonburiensis</name>
    <dbReference type="NCBI Taxonomy" id="1483604"/>
    <lineage>
        <taxon>Bacteria</taxon>
        <taxon>Bacillati</taxon>
        <taxon>Actinomycetota</taxon>
        <taxon>Actinomycetes</taxon>
        <taxon>Pseudonocardiales</taxon>
        <taxon>Pseudonocardiaceae</taxon>
        <taxon>Kutzneria</taxon>
    </lineage>
</organism>
<dbReference type="PANTHER" id="PTHR43711:SF32">
    <property type="entry name" value="SENSOR-TYPE HISTIDINE KINASE PRRB"/>
    <property type="match status" value="1"/>
</dbReference>